<dbReference type="Pfam" id="PF20554">
    <property type="entry name" value="DUF6766"/>
    <property type="match status" value="1"/>
</dbReference>
<comment type="caution">
    <text evidence="3">The sequence shown here is derived from an EMBL/GenBank/DDBJ whole genome shotgun (WGS) entry which is preliminary data.</text>
</comment>
<keyword evidence="2" id="KW-0472">Membrane</keyword>
<evidence type="ECO:0000313" key="3">
    <source>
        <dbReference type="EMBL" id="GHO48880.1"/>
    </source>
</evidence>
<proteinExistence type="predicted"/>
<dbReference type="RefSeq" id="WP_220198035.1">
    <property type="nucleotide sequence ID" value="NZ_BNJF01000004.1"/>
</dbReference>
<name>A0A8J3MV31_9CHLR</name>
<dbReference type="Proteomes" id="UP000612362">
    <property type="component" value="Unassembled WGS sequence"/>
</dbReference>
<sequence length="221" mass="24882">MRRIFYENGLSIVLFALFLACVIGQSLTGYQVYNQDQQEHHQPQVKYETYLVSGYLLESLAENWESEFLQMGLFVLLTAFLFQKGSPESNPLEKQEPSHRGSAESTHTPSLPWPVRRGGIIFVIYQHSLTIALLLLFAISFVLHAIGGAKAYCQEQMEHGNTHCPDALHFVGTATFWFQSLQNWQSEFLSIGMIIVLAIFLRQKGSSQSKEVASPHGKTGT</sequence>
<feature type="compositionally biased region" description="Basic and acidic residues" evidence="1">
    <location>
        <begin position="91"/>
        <end position="102"/>
    </location>
</feature>
<dbReference type="PROSITE" id="PS51257">
    <property type="entry name" value="PROKAR_LIPOPROTEIN"/>
    <property type="match status" value="1"/>
</dbReference>
<keyword evidence="2" id="KW-0812">Transmembrane</keyword>
<evidence type="ECO:0000313" key="4">
    <source>
        <dbReference type="Proteomes" id="UP000612362"/>
    </source>
</evidence>
<dbReference type="AlphaFoldDB" id="A0A8J3MV31"/>
<protein>
    <recommendedName>
        <fullName evidence="5">Transmembrane protein</fullName>
    </recommendedName>
</protein>
<keyword evidence="4" id="KW-1185">Reference proteome</keyword>
<keyword evidence="2" id="KW-1133">Transmembrane helix</keyword>
<organism evidence="3 4">
    <name type="scientific">Ktedonospora formicarum</name>
    <dbReference type="NCBI Taxonomy" id="2778364"/>
    <lineage>
        <taxon>Bacteria</taxon>
        <taxon>Bacillati</taxon>
        <taxon>Chloroflexota</taxon>
        <taxon>Ktedonobacteria</taxon>
        <taxon>Ktedonobacterales</taxon>
        <taxon>Ktedonobacteraceae</taxon>
        <taxon>Ktedonospora</taxon>
    </lineage>
</organism>
<evidence type="ECO:0008006" key="5">
    <source>
        <dbReference type="Google" id="ProtNLM"/>
    </source>
</evidence>
<evidence type="ECO:0000256" key="2">
    <source>
        <dbReference type="SAM" id="Phobius"/>
    </source>
</evidence>
<feature type="region of interest" description="Disordered" evidence="1">
    <location>
        <begin position="88"/>
        <end position="110"/>
    </location>
</feature>
<accession>A0A8J3MV31</accession>
<dbReference type="InterPro" id="IPR046657">
    <property type="entry name" value="DUF6766"/>
</dbReference>
<evidence type="ECO:0000256" key="1">
    <source>
        <dbReference type="SAM" id="MobiDB-lite"/>
    </source>
</evidence>
<feature type="transmembrane region" description="Helical" evidence="2">
    <location>
        <begin position="120"/>
        <end position="146"/>
    </location>
</feature>
<gene>
    <name evidence="3" type="ORF">KSX_70430</name>
</gene>
<reference evidence="3" key="1">
    <citation type="submission" date="2020-10" db="EMBL/GenBank/DDBJ databases">
        <title>Taxonomic study of unclassified bacteria belonging to the class Ktedonobacteria.</title>
        <authorList>
            <person name="Yabe S."/>
            <person name="Wang C.M."/>
            <person name="Zheng Y."/>
            <person name="Sakai Y."/>
            <person name="Cavaletti L."/>
            <person name="Monciardini P."/>
            <person name="Donadio S."/>
        </authorList>
    </citation>
    <scope>NUCLEOTIDE SEQUENCE</scope>
    <source>
        <strain evidence="3">SOSP1-1</strain>
    </source>
</reference>
<dbReference type="EMBL" id="BNJF01000004">
    <property type="protein sequence ID" value="GHO48880.1"/>
    <property type="molecule type" value="Genomic_DNA"/>
</dbReference>